<proteinExistence type="predicted"/>
<dbReference type="EMBL" id="JAQQBS010000001">
    <property type="protein sequence ID" value="KAK0177110.1"/>
    <property type="molecule type" value="Genomic_DNA"/>
</dbReference>
<dbReference type="AlphaFoldDB" id="A0AA39FX58"/>
<dbReference type="Pfam" id="PF00595">
    <property type="entry name" value="PDZ"/>
    <property type="match status" value="1"/>
</dbReference>
<dbReference type="Gene3D" id="2.30.42.10">
    <property type="match status" value="1"/>
</dbReference>
<sequence>MSNAKYNRQYRTPVFTAPLTQLSPDADPTIIQYEAFTVYNSVNNKVRGVIDFLYEALSAKLFKTTGDHILEINGVDVRNSTYDHAAATIKNAENPMRIIVQSFNFVFITDKIGIMSMDDLIIRADNMRDVLHCFIQVMELTKQHGLEIYWCLRCYQTRK</sequence>
<evidence type="ECO:0000259" key="1">
    <source>
        <dbReference type="PROSITE" id="PS50106"/>
    </source>
</evidence>
<dbReference type="SUPFAM" id="SSF50156">
    <property type="entry name" value="PDZ domain-like"/>
    <property type="match status" value="1"/>
</dbReference>
<feature type="domain" description="PDZ" evidence="1">
    <location>
        <begin position="66"/>
        <end position="104"/>
    </location>
</feature>
<dbReference type="InterPro" id="IPR001478">
    <property type="entry name" value="PDZ"/>
</dbReference>
<comment type="caution">
    <text evidence="2">The sequence shown here is derived from an EMBL/GenBank/DDBJ whole genome shotgun (WGS) entry which is preliminary data.</text>
</comment>
<name>A0AA39FX58_9HYME</name>
<dbReference type="PROSITE" id="PS50106">
    <property type="entry name" value="PDZ"/>
    <property type="match status" value="1"/>
</dbReference>
<dbReference type="Proteomes" id="UP001168990">
    <property type="component" value="Unassembled WGS sequence"/>
</dbReference>
<protein>
    <recommendedName>
        <fullName evidence="1">PDZ domain-containing protein</fullName>
    </recommendedName>
</protein>
<evidence type="ECO:0000313" key="3">
    <source>
        <dbReference type="Proteomes" id="UP001168990"/>
    </source>
</evidence>
<evidence type="ECO:0000313" key="2">
    <source>
        <dbReference type="EMBL" id="KAK0177110.1"/>
    </source>
</evidence>
<dbReference type="InterPro" id="IPR036034">
    <property type="entry name" value="PDZ_sf"/>
</dbReference>
<accession>A0AA39FX58</accession>
<keyword evidence="3" id="KW-1185">Reference proteome</keyword>
<gene>
    <name evidence="2" type="ORF">PV328_001189</name>
</gene>
<reference evidence="2" key="2">
    <citation type="submission" date="2023-03" db="EMBL/GenBank/DDBJ databases">
        <authorList>
            <person name="Inwood S.N."/>
            <person name="Skelly J.G."/>
            <person name="Guhlin J."/>
            <person name="Harrop T.W.R."/>
            <person name="Goldson S.G."/>
            <person name="Dearden P.K."/>
        </authorList>
    </citation>
    <scope>NUCLEOTIDE SEQUENCE</scope>
    <source>
        <strain evidence="2">Irish</strain>
        <tissue evidence="2">Whole body</tissue>
    </source>
</reference>
<organism evidence="2 3">
    <name type="scientific">Microctonus aethiopoides</name>
    <dbReference type="NCBI Taxonomy" id="144406"/>
    <lineage>
        <taxon>Eukaryota</taxon>
        <taxon>Metazoa</taxon>
        <taxon>Ecdysozoa</taxon>
        <taxon>Arthropoda</taxon>
        <taxon>Hexapoda</taxon>
        <taxon>Insecta</taxon>
        <taxon>Pterygota</taxon>
        <taxon>Neoptera</taxon>
        <taxon>Endopterygota</taxon>
        <taxon>Hymenoptera</taxon>
        <taxon>Apocrita</taxon>
        <taxon>Ichneumonoidea</taxon>
        <taxon>Braconidae</taxon>
        <taxon>Euphorinae</taxon>
        <taxon>Microctonus</taxon>
    </lineage>
</organism>
<reference evidence="2" key="1">
    <citation type="journal article" date="2023" name="bioRxiv">
        <title>Scaffold-level genome assemblies of two parasitoid biocontrol wasps reveal the parthenogenesis mechanism and an associated novel virus.</title>
        <authorList>
            <person name="Inwood S."/>
            <person name="Skelly J."/>
            <person name="Guhlin J."/>
            <person name="Harrop T."/>
            <person name="Goldson S."/>
            <person name="Dearden P."/>
        </authorList>
    </citation>
    <scope>NUCLEOTIDE SEQUENCE</scope>
    <source>
        <strain evidence="2">Irish</strain>
        <tissue evidence="2">Whole body</tissue>
    </source>
</reference>